<organism evidence="1 2">
    <name type="scientific">Romanomermis culicivorax</name>
    <name type="common">Nematode worm</name>
    <dbReference type="NCBI Taxonomy" id="13658"/>
    <lineage>
        <taxon>Eukaryota</taxon>
        <taxon>Metazoa</taxon>
        <taxon>Ecdysozoa</taxon>
        <taxon>Nematoda</taxon>
        <taxon>Enoplea</taxon>
        <taxon>Dorylaimia</taxon>
        <taxon>Mermithida</taxon>
        <taxon>Mermithoidea</taxon>
        <taxon>Mermithidae</taxon>
        <taxon>Romanomermis</taxon>
    </lineage>
</organism>
<sequence>MAEDAPHFDVSWAASIENAMGIDPMLLCYEIIELPDEPEESPSSNSNDALWNTILEASADLKLAVDNGRGPLESELLVVLTLEKIKCNMIYQKQQQQCSYHESGSKLESCIQNRKMNKGHWK</sequence>
<protein>
    <submittedName>
        <fullName evidence="2">Uncharacterized protein</fullName>
    </submittedName>
</protein>
<dbReference type="Proteomes" id="UP000887565">
    <property type="component" value="Unplaced"/>
</dbReference>
<proteinExistence type="predicted"/>
<dbReference type="WBParaSite" id="nRc.2.0.1.t04598-RA">
    <property type="protein sequence ID" value="nRc.2.0.1.t04598-RA"/>
    <property type="gene ID" value="nRc.2.0.1.g04598"/>
</dbReference>
<evidence type="ECO:0000313" key="2">
    <source>
        <dbReference type="WBParaSite" id="nRc.2.0.1.t04598-RA"/>
    </source>
</evidence>
<evidence type="ECO:0000313" key="1">
    <source>
        <dbReference type="Proteomes" id="UP000887565"/>
    </source>
</evidence>
<reference evidence="2" key="1">
    <citation type="submission" date="2022-11" db="UniProtKB">
        <authorList>
            <consortium name="WormBaseParasite"/>
        </authorList>
    </citation>
    <scope>IDENTIFICATION</scope>
</reference>
<dbReference type="AlphaFoldDB" id="A0A915HRP7"/>
<name>A0A915HRP7_ROMCU</name>
<accession>A0A915HRP7</accession>
<keyword evidence="1" id="KW-1185">Reference proteome</keyword>